<dbReference type="OrthoDB" id="7026730at2"/>
<dbReference type="AlphaFoldDB" id="A0A1C2E0U7"/>
<comment type="caution">
    <text evidence="1">The sequence shown here is derived from an EMBL/GenBank/DDBJ whole genome shotgun (WGS) entry which is preliminary data.</text>
</comment>
<gene>
    <name evidence="1" type="ORF">BBI10_13280</name>
</gene>
<sequence>MRRTSMYDRISEQRLAREALEKQQADQALAEAEALALAPIVVPVVPMTESPSSFNFGGFNFAFPGCFSIQNLTLTLDQNGEPVEVSVRRRTVSEQQTLELLFDEAIAALRQSHPQMRIIRKRECLLAGSPALALDYRFNVGHSDHHGRFVAGLVPHAGGIAPQWLSIGCKVDPNSEALSQWLLQFDQMLDGLAGV</sequence>
<evidence type="ECO:0008006" key="3">
    <source>
        <dbReference type="Google" id="ProtNLM"/>
    </source>
</evidence>
<evidence type="ECO:0000313" key="2">
    <source>
        <dbReference type="Proteomes" id="UP000095143"/>
    </source>
</evidence>
<organism evidence="1 2">
    <name type="scientific">Pseudomonas graminis</name>
    <dbReference type="NCBI Taxonomy" id="158627"/>
    <lineage>
        <taxon>Bacteria</taxon>
        <taxon>Pseudomonadati</taxon>
        <taxon>Pseudomonadota</taxon>
        <taxon>Gammaproteobacteria</taxon>
        <taxon>Pseudomonadales</taxon>
        <taxon>Pseudomonadaceae</taxon>
        <taxon>Pseudomonas</taxon>
    </lineage>
</organism>
<reference evidence="1 2" key="1">
    <citation type="submission" date="2016-08" db="EMBL/GenBank/DDBJ databases">
        <title>Whole genome sequence of Pseudomonas graminis strain UASWS1507, a potential biological control agent for agriculture.</title>
        <authorList>
            <person name="Crovadore J."/>
            <person name="Calmin G."/>
            <person name="Chablais R."/>
            <person name="Cochard B."/>
            <person name="Lefort F."/>
        </authorList>
    </citation>
    <scope>NUCLEOTIDE SEQUENCE [LARGE SCALE GENOMIC DNA]</scope>
    <source>
        <strain evidence="1 2">UASWS1507</strain>
    </source>
</reference>
<dbReference type="Proteomes" id="UP000095143">
    <property type="component" value="Unassembled WGS sequence"/>
</dbReference>
<name>A0A1C2E0U7_9PSED</name>
<proteinExistence type="predicted"/>
<protein>
    <recommendedName>
        <fullName evidence="3">DUF1795 domain-containing protein</fullName>
    </recommendedName>
</protein>
<dbReference type="EMBL" id="MDEN01000062">
    <property type="protein sequence ID" value="OCX20598.1"/>
    <property type="molecule type" value="Genomic_DNA"/>
</dbReference>
<dbReference type="Gene3D" id="3.40.1000.10">
    <property type="entry name" value="Mog1/PsbP, alpha/beta/alpha sandwich"/>
    <property type="match status" value="1"/>
</dbReference>
<evidence type="ECO:0000313" key="1">
    <source>
        <dbReference type="EMBL" id="OCX20598.1"/>
    </source>
</evidence>
<accession>A0A1C2E0U7</accession>